<evidence type="ECO:0000313" key="11">
    <source>
        <dbReference type="Proteomes" id="UP000275719"/>
    </source>
</evidence>
<keyword evidence="4 7" id="KW-0812">Transmembrane</keyword>
<feature type="domain" description="MacB-like periplasmic core" evidence="9">
    <location>
        <begin position="28"/>
        <end position="224"/>
    </location>
</feature>
<feature type="transmembrane region" description="Helical" evidence="7">
    <location>
        <begin position="374"/>
        <end position="400"/>
    </location>
</feature>
<evidence type="ECO:0000256" key="7">
    <source>
        <dbReference type="SAM" id="Phobius"/>
    </source>
</evidence>
<keyword evidence="5 7" id="KW-1133">Transmembrane helix</keyword>
<organism evidence="10 11">
    <name type="scientific">Paenimyroides tangerinum</name>
    <dbReference type="NCBI Taxonomy" id="2488728"/>
    <lineage>
        <taxon>Bacteria</taxon>
        <taxon>Pseudomonadati</taxon>
        <taxon>Bacteroidota</taxon>
        <taxon>Flavobacteriia</taxon>
        <taxon>Flavobacteriales</taxon>
        <taxon>Flavobacteriaceae</taxon>
        <taxon>Paenimyroides</taxon>
    </lineage>
</organism>
<evidence type="ECO:0000256" key="3">
    <source>
        <dbReference type="ARBA" id="ARBA00022475"/>
    </source>
</evidence>
<evidence type="ECO:0000259" key="8">
    <source>
        <dbReference type="Pfam" id="PF02687"/>
    </source>
</evidence>
<feature type="domain" description="ABC3 transporter permease C-terminal" evidence="8">
    <location>
        <begin position="280"/>
        <end position="405"/>
    </location>
</feature>
<reference evidence="10 11" key="1">
    <citation type="submission" date="2018-11" db="EMBL/GenBank/DDBJ databases">
        <title>Flavobacterium sp. nov., YIM 102701-2 draft genome.</title>
        <authorList>
            <person name="Li G."/>
            <person name="Jiang Y."/>
        </authorList>
    </citation>
    <scope>NUCLEOTIDE SEQUENCE [LARGE SCALE GENOMIC DNA]</scope>
    <source>
        <strain evidence="10 11">YIM 102701-2</strain>
    </source>
</reference>
<name>A0A3P3WCA9_9FLAO</name>
<protein>
    <submittedName>
        <fullName evidence="10">ABC transporter permease</fullName>
    </submittedName>
</protein>
<sequence length="412" mass="47172">MKLEYFISKRLATSNEYKSSVSAPIIKIAIVAIAISIIMMLVSVSTGFGLQEKIRDKITSFNGHLTILNYDNNQSEITTVPLSLQQDFYPNFKNVPEVSKIQPFATIAGVVRTPETFEGIVYKGVSSDYDFNFISEYLKEGKLPQFSNDGMSNEILISDYLARRLKMKVGDKMQTYFMKDSGNKMPYIRSFEIVGIYDSGFKEFDETYVIGDLKHVQRLNKWDENEVGAFEIYVNDFTKINEINTKIYEDIPSDLNSISVTDKYFGIFEWMKLFDFNIYMIIGIMIIVASINMIVALLVLILERTQMIGILKALGANNWTIRKIFLLNATHIVFRGLIWGNIIGLSILLLQKYFGIIKLDPTQYYVAEAPVYLNLYYILGLNAMVILLCYIILIIPSYMITKISPVKAIKYQ</sequence>
<comment type="caution">
    <text evidence="10">The sequence shown here is derived from an EMBL/GenBank/DDBJ whole genome shotgun (WGS) entry which is preliminary data.</text>
</comment>
<evidence type="ECO:0000256" key="6">
    <source>
        <dbReference type="ARBA" id="ARBA00023136"/>
    </source>
</evidence>
<dbReference type="PANTHER" id="PTHR30489">
    <property type="entry name" value="LIPOPROTEIN-RELEASING SYSTEM TRANSMEMBRANE PROTEIN LOLE"/>
    <property type="match status" value="1"/>
</dbReference>
<evidence type="ECO:0000313" key="10">
    <source>
        <dbReference type="EMBL" id="RRJ91957.1"/>
    </source>
</evidence>
<dbReference type="Proteomes" id="UP000275719">
    <property type="component" value="Unassembled WGS sequence"/>
</dbReference>
<dbReference type="GO" id="GO:0044874">
    <property type="term" value="P:lipoprotein localization to outer membrane"/>
    <property type="evidence" value="ECO:0007669"/>
    <property type="project" value="TreeGrafter"/>
</dbReference>
<dbReference type="InterPro" id="IPR051447">
    <property type="entry name" value="Lipoprotein-release_system"/>
</dbReference>
<dbReference type="OrthoDB" id="1522670at2"/>
<evidence type="ECO:0000256" key="4">
    <source>
        <dbReference type="ARBA" id="ARBA00022692"/>
    </source>
</evidence>
<feature type="transmembrane region" description="Helical" evidence="7">
    <location>
        <begin position="278"/>
        <end position="302"/>
    </location>
</feature>
<dbReference type="EMBL" id="RQVQ01000007">
    <property type="protein sequence ID" value="RRJ91957.1"/>
    <property type="molecule type" value="Genomic_DNA"/>
</dbReference>
<proteinExistence type="inferred from homology"/>
<evidence type="ECO:0000256" key="2">
    <source>
        <dbReference type="ARBA" id="ARBA00005236"/>
    </source>
</evidence>
<dbReference type="Pfam" id="PF02687">
    <property type="entry name" value="FtsX"/>
    <property type="match status" value="1"/>
</dbReference>
<comment type="similarity">
    <text evidence="2">Belongs to the ABC-4 integral membrane protein family. LolC/E subfamily.</text>
</comment>
<accession>A0A3P3WCA9</accession>
<dbReference type="InterPro" id="IPR003838">
    <property type="entry name" value="ABC3_permease_C"/>
</dbReference>
<gene>
    <name evidence="10" type="ORF">EG240_04015</name>
</gene>
<evidence type="ECO:0000259" key="9">
    <source>
        <dbReference type="Pfam" id="PF12704"/>
    </source>
</evidence>
<dbReference type="PANTHER" id="PTHR30489:SF0">
    <property type="entry name" value="LIPOPROTEIN-RELEASING SYSTEM TRANSMEMBRANE PROTEIN LOLE"/>
    <property type="match status" value="1"/>
</dbReference>
<dbReference type="Pfam" id="PF12704">
    <property type="entry name" value="MacB_PCD"/>
    <property type="match status" value="1"/>
</dbReference>
<feature type="transmembrane region" description="Helical" evidence="7">
    <location>
        <begin position="28"/>
        <end position="50"/>
    </location>
</feature>
<evidence type="ECO:0000256" key="5">
    <source>
        <dbReference type="ARBA" id="ARBA00022989"/>
    </source>
</evidence>
<keyword evidence="11" id="KW-1185">Reference proteome</keyword>
<dbReference type="InterPro" id="IPR025857">
    <property type="entry name" value="MacB_PCD"/>
</dbReference>
<dbReference type="GO" id="GO:0098797">
    <property type="term" value="C:plasma membrane protein complex"/>
    <property type="evidence" value="ECO:0007669"/>
    <property type="project" value="TreeGrafter"/>
</dbReference>
<dbReference type="RefSeq" id="WP_125017682.1">
    <property type="nucleotide sequence ID" value="NZ_RQVQ01000007.1"/>
</dbReference>
<feature type="transmembrane region" description="Helical" evidence="7">
    <location>
        <begin position="332"/>
        <end position="354"/>
    </location>
</feature>
<evidence type="ECO:0000256" key="1">
    <source>
        <dbReference type="ARBA" id="ARBA00004651"/>
    </source>
</evidence>
<comment type="subcellular location">
    <subcellularLocation>
        <location evidence="1">Cell membrane</location>
        <topology evidence="1">Multi-pass membrane protein</topology>
    </subcellularLocation>
</comment>
<keyword evidence="3" id="KW-1003">Cell membrane</keyword>
<keyword evidence="6 7" id="KW-0472">Membrane</keyword>
<dbReference type="AlphaFoldDB" id="A0A3P3WCA9"/>